<dbReference type="Gene3D" id="2.60.40.2810">
    <property type="match status" value="1"/>
</dbReference>
<protein>
    <recommendedName>
        <fullName evidence="7">Cadherin domain-containing protein</fullName>
    </recommendedName>
</protein>
<evidence type="ECO:0000256" key="3">
    <source>
        <dbReference type="ARBA" id="ARBA00022801"/>
    </source>
</evidence>
<dbReference type="Gene3D" id="2.60.40.3440">
    <property type="match status" value="3"/>
</dbReference>
<gene>
    <name evidence="8" type="ORF">Q31b_13730</name>
</gene>
<evidence type="ECO:0000256" key="5">
    <source>
        <dbReference type="ARBA" id="ARBA00023049"/>
    </source>
</evidence>
<dbReference type="GO" id="GO:0016020">
    <property type="term" value="C:membrane"/>
    <property type="evidence" value="ECO:0007669"/>
    <property type="project" value="InterPro"/>
</dbReference>
<feature type="compositionally biased region" description="Low complexity" evidence="6">
    <location>
        <begin position="3920"/>
        <end position="3934"/>
    </location>
</feature>
<dbReference type="NCBIfam" id="NF012211">
    <property type="entry name" value="tand_rpt_95"/>
    <property type="match status" value="4"/>
</dbReference>
<dbReference type="SUPFAM" id="SSF63446">
    <property type="entry name" value="Type I dockerin domain"/>
    <property type="match status" value="1"/>
</dbReference>
<accession>A0A5C6E826</accession>
<keyword evidence="5" id="KW-0482">Metalloprotease</keyword>
<dbReference type="InterPro" id="IPR002126">
    <property type="entry name" value="Cadherin-like_dom"/>
</dbReference>
<dbReference type="InterPro" id="IPR024079">
    <property type="entry name" value="MetalloPept_cat_dom_sf"/>
</dbReference>
<dbReference type="Gene3D" id="3.40.390.10">
    <property type="entry name" value="Collagenase (Catalytic Domain)"/>
    <property type="match status" value="1"/>
</dbReference>
<dbReference type="Pfam" id="PF00413">
    <property type="entry name" value="Peptidase_M10"/>
    <property type="match status" value="1"/>
</dbReference>
<feature type="compositionally biased region" description="Polar residues" evidence="6">
    <location>
        <begin position="2299"/>
        <end position="2311"/>
    </location>
</feature>
<organism evidence="8 9">
    <name type="scientific">Novipirellula aureliae</name>
    <dbReference type="NCBI Taxonomy" id="2527966"/>
    <lineage>
        <taxon>Bacteria</taxon>
        <taxon>Pseudomonadati</taxon>
        <taxon>Planctomycetota</taxon>
        <taxon>Planctomycetia</taxon>
        <taxon>Pirellulales</taxon>
        <taxon>Pirellulaceae</taxon>
        <taxon>Novipirellula</taxon>
    </lineage>
</organism>
<keyword evidence="1" id="KW-0645">Protease</keyword>
<evidence type="ECO:0000313" key="8">
    <source>
        <dbReference type="EMBL" id="TWU43841.1"/>
    </source>
</evidence>
<keyword evidence="3" id="KW-0378">Hydrolase</keyword>
<dbReference type="RefSeq" id="WP_197171064.1">
    <property type="nucleotide sequence ID" value="NZ_SJPY01000002.1"/>
</dbReference>
<dbReference type="Gene3D" id="1.10.1330.10">
    <property type="entry name" value="Dockerin domain"/>
    <property type="match status" value="1"/>
</dbReference>
<dbReference type="InterPro" id="IPR040853">
    <property type="entry name" value="RapA2_cadherin-like"/>
</dbReference>
<evidence type="ECO:0000313" key="9">
    <source>
        <dbReference type="Proteomes" id="UP000315471"/>
    </source>
</evidence>
<evidence type="ECO:0000259" key="7">
    <source>
        <dbReference type="PROSITE" id="PS50268"/>
    </source>
</evidence>
<dbReference type="Pfam" id="PF00404">
    <property type="entry name" value="Dockerin_1"/>
    <property type="match status" value="1"/>
</dbReference>
<feature type="region of interest" description="Disordered" evidence="6">
    <location>
        <begin position="3918"/>
        <end position="3955"/>
    </location>
</feature>
<dbReference type="InterPro" id="IPR001818">
    <property type="entry name" value="Pept_M10_metallopeptidase"/>
</dbReference>
<dbReference type="GO" id="GO:0000272">
    <property type="term" value="P:polysaccharide catabolic process"/>
    <property type="evidence" value="ECO:0007669"/>
    <property type="project" value="InterPro"/>
</dbReference>
<comment type="caution">
    <text evidence="8">The sequence shown here is derived from an EMBL/GenBank/DDBJ whole genome shotgun (WGS) entry which is preliminary data.</text>
</comment>
<dbReference type="InterPro" id="IPR006626">
    <property type="entry name" value="PbH1"/>
</dbReference>
<proteinExistence type="predicted"/>
<dbReference type="EMBL" id="SJPY01000002">
    <property type="protein sequence ID" value="TWU43841.1"/>
    <property type="molecule type" value="Genomic_DNA"/>
</dbReference>
<reference evidence="8 9" key="1">
    <citation type="submission" date="2019-02" db="EMBL/GenBank/DDBJ databases">
        <title>Deep-cultivation of Planctomycetes and their phenomic and genomic characterization uncovers novel biology.</title>
        <authorList>
            <person name="Wiegand S."/>
            <person name="Jogler M."/>
            <person name="Boedeker C."/>
            <person name="Pinto D."/>
            <person name="Vollmers J."/>
            <person name="Rivas-Marin E."/>
            <person name="Kohn T."/>
            <person name="Peeters S.H."/>
            <person name="Heuer A."/>
            <person name="Rast P."/>
            <person name="Oberbeckmann S."/>
            <person name="Bunk B."/>
            <person name="Jeske O."/>
            <person name="Meyerdierks A."/>
            <person name="Storesund J.E."/>
            <person name="Kallscheuer N."/>
            <person name="Luecker S."/>
            <person name="Lage O.M."/>
            <person name="Pohl T."/>
            <person name="Merkel B.J."/>
            <person name="Hornburger P."/>
            <person name="Mueller R.-W."/>
            <person name="Bruemmer F."/>
            <person name="Labrenz M."/>
            <person name="Spormann A.M."/>
            <person name="Op Den Camp H."/>
            <person name="Overmann J."/>
            <person name="Amann R."/>
            <person name="Jetten M.S.M."/>
            <person name="Mascher T."/>
            <person name="Medema M.H."/>
            <person name="Devos D.P."/>
            <person name="Kaster A.-K."/>
            <person name="Ovreas L."/>
            <person name="Rohde M."/>
            <person name="Galperin M.Y."/>
            <person name="Jogler C."/>
        </authorList>
    </citation>
    <scope>NUCLEOTIDE SEQUENCE [LARGE SCALE GENOMIC DNA]</scope>
    <source>
        <strain evidence="8 9">Q31b</strain>
    </source>
</reference>
<dbReference type="GO" id="GO:0006508">
    <property type="term" value="P:proteolysis"/>
    <property type="evidence" value="ECO:0007669"/>
    <property type="project" value="UniProtKB-KW"/>
</dbReference>
<sequence>MTKRRYSRKATKASKLATKLVSRRLHHEALEKRELLAAELGLPGTNTPAALSSQLHLDELSQQNTMQQMIADNDPALQSSFVGPVQNGFAQTEFSTDFLQVQDEYGTQIAVASSFLDESPLAHPIFAEGTDPDYMDQWESDNRYGGHSGSPYDPVNIAGSRWTDTALDTSPETGDAVRLTWSIVPDGTMTNDGQPSNLIAFMDGIYGGDGATIADRPWFPIFEEAYSGWNGVSGVEFVYEPNDDGAAQGNDATGELGVRGDVRIFGANIDGDYNVLAFNYYPNGSGSSGFDGDQTIDTNDSFYQDYSDGPNGENRGLNNVIMHEAGHGLGLAHTIPVDGSKLMEPSLSTSFFGPQPDDILAVQSLYGDRFGDNDTIDKAVPIGTVGENPLTVIDVSIDANSDTDWYSFEGTTDDLVSIVAAPAGQVYNIGPEDGTILQTDSNRFSDLRIELHGPDGALLQAVDAGNLGQPEFVSSLRLPADGTYSIGVFGNSTLGDTSGTNTPTQMYSLAVSRSDVSDPTLIAVAPNGGELFDLDPSDQPNANIRKVAPRQLDVTFTGLNPLDAGTLDAISVYYSETGNFRTDSVLVTGVESLLEADGYTVTLRFSENLKDGFYQLSVTDQLMSINGFPFAPTNPEADPDNLGGFREVINFELELGGKVTAVVPQPIVGGVPRSDQIDVYFDDLDLFRGGTNITQPGFYQLVDTQNSVTTEDDVVHLPTSVAMDFENRKVTLTFASNLNSLVTAGDSLRLRVGDTNAFESISVTNHVVPNNFLSDPGLSAGTANTIPSAATGSWSTIVTGQEIRNNTASDLPFAVDNPGGTTEPGHRDVEIENHYLYTWDKDYDNEITQIPYTFLRNVPYASNSQGTPLYNQINPDQEQRFLEILEIFETQLGIDFYEADNGLELIVGDLATVSSTAQSAPGGISGIGGLDRVTMDALDFTDATDNAFGGEFFVSALKTFGFAMKLGYADDLPPGTTMSLQDEYPDPERTGPFVTEWAFPGTNDILHGLYLYQAESLDVDLYRVDVTEPGTLKGQTLAERLSDASLLDTRLQLYRQESSGQLTLLSANDDYFSSDSFIEFDVQPGTYFFGVSSEGNNDYDVNEGKTFSGGVSEGQYELRVDFVSNTGSTIVDAGGSELDGDRDGEAGGNYNFWFKPATANTIYVRKSAAFSTPGTGTIGSVSNPYDNIPAAIAAADALVQNGRRDVVIRLLPNAGADNDVTTVGDNLAYEIGYIDALNQTLEDGRNLDLPGGIQLVIDAGVIMKFLDSRISVGSDDDGFDRSGSSIQVQGTPDLPVYFTSYNDRTLGANSNPLTSVTPATSDWGGIEIRNDIDRLQGRDDLERSGIFGNYINHAQFTFGGGEVSTIGRVVSPIQLSEARAEISYNDLQNNTSAISADANTFEFTTFASPRFQDQSVSGNGFVADYDRVGPSVHGNFIADNFNNGLVIRIDTPVGGELEQLDVAARFDDTDIVHILTENLIVSGNPGGPVDQTTRPSPIIGIQAGGPGTIAAGTYQYSYTFVDRFGAESLASSPQTIDLIPTARTINLSNIPAATGDYVGRRLYRSVGGGPFQLVATLDKSSPSYVDNVATPSTSAARLDVTADNISRARLNASLIIDPGMIIKNQGARIELGFGATMIAEGTDGNEVIFTSRDDDRYGASGSFDTAGDGDSSGASGDWAGIYASPTSRLSIDHSLLTFAGGITGIGGGTGSFNAIQIHQADARIANSVFESNDGGVGGTQNDGRVGYAPNDSATIFVTNAQPTIVGNTFANNAGSAININVNSLNAEFNHDLGRQTGASDSFAIPPANQGPVIRGNRMSGNDTNGLDIRGEVLTTEVVFDDTDIVHVLREDIEIPDFHTYGGMRLESSSTESLVVKADGAEILATGRALDIDDRIGGRLMVVGQPGFPVVMTSIHDNTVGAGFTPAGEPQNDTVSATTAPSPGDWQGLKFDSYSYDRNVAVETEREGMIAGTGDSNSVIGNQQDLGQLAEDEKSGDENIRLGFNVHGSIAANEDQDLFSFEGTSGTMVWLDIDRTEAGLDTVLELLDGNGRVLALSQDSRTESNLGQLTFVNSALMRDGHALPMQLDHDPLVNATYEYLDLYSTNDGDAGMRVVLPGVSGTRNTYYVRVRSSNSAADYTTLAAIDNSRSMGGSTTGGYELSIRLKEVADFAGSVVRYADLRYANQAIVAVGLPAHSPLAGELFNAGGTLDLGSLGNLDRGAISIAGTADGSPDNYDFSVIRDSIQQIQGSADAVNDSMSFVFDVDWADGLTRPNTNLYLYDGDQLIAIGTDSNILDDQTTPFVPGQTTSETDLSRGSLGNRDAYIGPLELSVGGDYQVVVGTNGQMPSDMTQFTDIDSANPGARLEPLDPTIRIIDDRFDGASGSTVPSFSTGPVATQVGFEDDGSNILPWQFGDVPLLVLGNSPTSGNASALSIYNPFTGRHDAIIEEATSAPIGAAAQSLRGDAIAIRTQNSGALNDANTSTTYSITADGQFAALGSTGIGTYEYFRTGGANPADTNRLDNEGMEFSALAFYNDTNSQTRYLYGLANRGDFEGSTVAANANNADIIGPSAGPQNANNLIYRLDPDTGAAISRRNLDMPGGFESANPLDPRIQNNSGGSYPEETPWAGTNVVAQIQIPTESPATGFNTGDVVELVADIDGGTFLWAFTETGAVWQVTFSEGGNNNYAAGDIRGEAVLVVDPTVTAATAGIDFITDADGNQLVFDRVTTGPANFQDVNDTIGISQLYYGIGRVTTPGVPVALDAPARFYAFDMVNRTAEPIFAFGGEYVAVDQNSSGGTYTSLFFSPLDQTLWHLSDTLNTESGHGFNALQDRAAVNGGGSLRFGFDQLNDDYSHLSDGVFDGSPDAADLQDFSGYNFLGGAHGSVQSNTLDLSGMSAADLPMLYFTYLLDSENVNADSNVQGGSNRAGLDDVMRDSLRVMVAGDDGQWQLVATNNMDDSIDGRIWDDERGAVHEYDPEGSQGYTNVFEQRFVQELFDDDEFRQARIDLGPWAGQENVRIRFEFTTAGEARPDQSEIQAIRGDLIVDGQTIQVSGAMPDRLATNQGDVLPVLTKSFEFDHGLVLQMPSGAQVTSQLPLRRPDGTTILTFVPGIATGPGQVGVQPTDTPADVAQNVGNYLDFFDGDVTTSAALSDNRLGWVGFVGETQVGDYTLDGADQLILSQPGVEDDAIPIDVDISMTDIQVRDAIQVALASEIHYLDGAPTLAAFPVVGLTNAVRLYDLAIAQSGTGTINAVAGNDSLATAQNLDGEEWSLGFDTNIDNSTARPHLSISALGDNTFDYYSFTVDQAGATAGFDIDASSFDTELFLYDSSGNLLAANDDDYNVSPGDNGTTSIRDSYIEYTFATPGVYTIAVGQFSSYDFLGGLAGNPVPFGGVYQLNISLDGRPVESDLSQTPLTLINGENTGISNMPGSQFGVYSDNSLDGLIRAGERSRGLGGDNGVYIDDIVIGLAERGEMFSGTTGGKDLADNPYHEALYYNPLTGLVAPVQDEIVSGSYQLEIRSGQEYLGANNSGKDNRIGINDRLADAFNIVVVSSGDQLVDGDTFELSNGSETIRFEFNDTTDTATSSLDDNSNFEISYRPSDTAGQVAQTIRSAINNTSVHSVLGAEATSLGGQLIDATDTTIVIHGYLAANTLGSTDFTSPQSGNTHLFGTPTGQDVVLGYDNGDQNLHRDQGQFIVDSNTISFSQGTAIDIIAGTSEPDPKVPDEGNRPKPGAVQNLPVLNNQQLVPGAVVQNNLLISNGNGINLEGDGTTDGAASAYSRIVNNTIYNSGSAIRVANGASPTILNNVLIDNSVGLVGVDEGLTVIRKTTLSGNGSTDNGIGTGTEAIVNPGGSLFVNPDDTNFDLGAGRPNFYPAAGSVIVDNSIASQGDRGSLVSVKNAVGISQSPIIVTDRDLSGQLRKSSSGSSGQGTNTAIDIGALDRSDSTGPKATLISPSDNDTLGIDVDPTTTSLQLSSGIYHFFEILISDTNGVGPDNSTITADQISLVENGVELLPGTDYTIGFSAGNRTLRLTPAGGVWRPDAVYEILLKNQDEILGDGSTVRGISDLADQLLQPNRATGETRFTIVMPEVKLDYGDAPASYGTLLDHSGARHTISTSRLPKLGNYVDVDLNGNPSPGSDDTPANLTVTATGAALVVNAIAGTHSVEVSLSSMPVGGETLVVTVDGQATTLELLTDDQVRSSNNIAVPFLPSDTLEQITAQIATTIHTRVSASGDSIVVAVDPLDATKLTLLAIDDEDGLSVGTFAGTSGDLFVFTQPGEGPGVVTADQVLGYLNPLDPAGTNVAISVGGTGRLDGWIDFDGSGTFELGEKVFDSTPVTNGINMLNISVPATATAGNTWMRLRISEEGNLTPTGIAVGGEVEDYQVSILPIALPVPNDDTFTVAEDDILSAVTGSVQGTLFDNDILGTQEFPVRYIVGDSPLHGSLTVIDATTGEFSYEPNEDFYGEDTFTYRLSTQDNTLGTATQFATVTINVTPVNDAPGAVDQSFTMIEDAADVLRIPASALLTGATGHATPVITTAPQDESDQVLRVISITGGSTTGDTTTGTTIHAGNAATTAITVEGGTLTATFDGSGTLTEVQYRPKLDFNSDNLRLADDSLRLDSFLFTVEDDGVLILDDGSVDPAPKTPLTAFATATIQVTPQNDAPVGVSDVVNAIEDQPITIFASDLLANDLRGPASAADENNAVNGNDGVNTLIEPIALVDPTLGTISLTATGDILFTPAADVYGNVSFTYTIVDQGVDEAVDGTRTSNPLTTLVTSTIYVEPVNDAPVAHDRTLTFKEAAEPAGPSRLTFFPADILAAKDGQTPNTGSNSTAIAPYDESNQSLRLVAFTAASGTLDVNDIVGGTGSGTLTTAEGGTLEFFFEDGLFIRGTYQPAADYNERAPFAANDFFAYTIADDGQTVFPDGSPSIDLPDERSVDSGIVTITVTETNDAPVFETMPSLDILERDDSLPTTVPNFILSQSPGPVTAEDETEFQQLTFVILEDQSTVPAGLMLEVPKVLADGSLEVSPAPDQFGTATYVLRATDSEPGNPNFNDPRFTERTFTINVRPVNDAPRFNDSLLGTGDQVDPVAPNTIVDDAYSVGADGNITYTLREDNTQALGDTSVPFYIPINASTTSSGYNRIGLMDVFLPGPSNETAATLGGSQVLEIFSIPQTTRLGGTLTSVLDNGVLVGVNYVPPVNYNRDIGAADSFEYIVRDDSTTGGETWSIDNDGLVPDLLTSTNEVRFLLNAVNDRPEFGTSTNNIEIAEDSNRVTLSNFAIGINAGPPATATDEYNQLSTFRVTSLDFAPEDAATYFSEFPTISSDGTLRFKPAANAFGSFDFEIILTDEGPDNATRGDLTSSLPTTLTIDVQPKNDPPQIDPSVDPLEFMMLEDGSVVIPVNGDSTNPGLLDVFLVGPGNEGDDVTPGGNQTLELATPIPATSASGGTITAIRDTSGNITALRYQPKIDFVGDDSFIYTVVDDGVTVNVGTGGSVIDDPRVNANTVSFRVLPVNDAPIFSGGTDVISDEDADSGLGRGVVRIPDWATNVQAGPSTAVDEIDGLGSVTAQNPRFEIVQTSGDTNLFTTAPTAPVSGSSATLSYVLAPDANGTATFTATLIDDGPNDASNGDESVGETKTFTITVRAVNDPPTFIAGGDVLVDEDSGPYNAPWATQISPGPVDEQDQTVSFSVLLPAGSETLFASAPTINEQGQLQFTPAPDAAGSVNLTVVATDSIGASSGQSPLQITIRQVNDAPTPVEDVLDPSDEDSTITIPVSQLLANDFDPDSATNPNEKITLVMDPQSFSTRGAEVLFDEVNQTISYNPTMADQLQVLAPGETLTDRFFYSIRDESGVESAQVPVSILISGVNDAPRLVEDNPTLNSSGDTVIAPLNNDTDIDGDIIPSTLRIELQPAFGSINVSADGVITYTPFPSFSGQDSFSYTVADNLGLRSEPALVIIDANAKPVARDDSAGTFRDTAIDIDAAINDSDSENDLNLNSIQIVDGPSRGQAVALADGFVRYIPSTGFVGTDSFTYTISDNNGRVSDPATVQVRVVSSELQNPNRFADVDNDGNVSAIDALLIINLLTEPGTSASIPVEPNDRGPNFYDTNGDRVITASDALFVINELNARGTTPLGEQIQGESIENQASAVVQSDVIGYTTTETVAVIADPHSDFALAPRADKLVSDANDDASAMFAETIDWSDDDIIDLVASERTESESSDPTLSAIDLALSDFEELNEG</sequence>
<dbReference type="Gene3D" id="2.60.120.380">
    <property type="match status" value="4"/>
</dbReference>
<evidence type="ECO:0000256" key="6">
    <source>
        <dbReference type="SAM" id="MobiDB-lite"/>
    </source>
</evidence>
<dbReference type="PANTHER" id="PTHR10201:SF323">
    <property type="entry name" value="MATRIX METALLOPROTEINASE-21"/>
    <property type="match status" value="1"/>
</dbReference>
<dbReference type="Pfam" id="PF17803">
    <property type="entry name" value="Cadherin_4"/>
    <property type="match status" value="1"/>
</dbReference>
<dbReference type="InterPro" id="IPR036439">
    <property type="entry name" value="Dockerin_dom_sf"/>
</dbReference>
<dbReference type="Pfam" id="PF20009">
    <property type="entry name" value="GEVED"/>
    <property type="match status" value="1"/>
</dbReference>
<dbReference type="PROSITE" id="PS50268">
    <property type="entry name" value="CADHERIN_2"/>
    <property type="match status" value="1"/>
</dbReference>
<dbReference type="GO" id="GO:0008270">
    <property type="term" value="F:zinc ion binding"/>
    <property type="evidence" value="ECO:0007669"/>
    <property type="project" value="InterPro"/>
</dbReference>
<dbReference type="GO" id="GO:0004222">
    <property type="term" value="F:metalloendopeptidase activity"/>
    <property type="evidence" value="ECO:0007669"/>
    <property type="project" value="InterPro"/>
</dbReference>
<dbReference type="InterPro" id="IPR045474">
    <property type="entry name" value="GEVED"/>
</dbReference>
<feature type="region of interest" description="Disordered" evidence="6">
    <location>
        <begin position="2299"/>
        <end position="2318"/>
    </location>
</feature>
<dbReference type="Proteomes" id="UP000315471">
    <property type="component" value="Unassembled WGS sequence"/>
</dbReference>
<name>A0A5C6E826_9BACT</name>
<dbReference type="Pfam" id="PF04151">
    <property type="entry name" value="PPC"/>
    <property type="match status" value="1"/>
</dbReference>
<evidence type="ECO:0000256" key="2">
    <source>
        <dbReference type="ARBA" id="ARBA00022723"/>
    </source>
</evidence>
<dbReference type="InterPro" id="IPR002105">
    <property type="entry name" value="Dockerin_1_rpt"/>
</dbReference>
<dbReference type="PANTHER" id="PTHR10201">
    <property type="entry name" value="MATRIX METALLOPROTEINASE"/>
    <property type="match status" value="1"/>
</dbReference>
<feature type="domain" description="Cadherin" evidence="7">
    <location>
        <begin position="4399"/>
        <end position="4507"/>
    </location>
</feature>
<dbReference type="SMART" id="SM00710">
    <property type="entry name" value="PbH1"/>
    <property type="match status" value="8"/>
</dbReference>
<dbReference type="GO" id="GO:0007156">
    <property type="term" value="P:homophilic cell adhesion via plasma membrane adhesion molecules"/>
    <property type="evidence" value="ECO:0007669"/>
    <property type="project" value="InterPro"/>
</dbReference>
<evidence type="ECO:0000256" key="1">
    <source>
        <dbReference type="ARBA" id="ARBA00022670"/>
    </source>
</evidence>
<evidence type="ECO:0000256" key="4">
    <source>
        <dbReference type="ARBA" id="ARBA00022833"/>
    </source>
</evidence>
<dbReference type="GO" id="GO:0005509">
    <property type="term" value="F:calcium ion binding"/>
    <property type="evidence" value="ECO:0007669"/>
    <property type="project" value="InterPro"/>
</dbReference>
<dbReference type="SUPFAM" id="SSF55486">
    <property type="entry name" value="Metalloproteases ('zincins'), catalytic domain"/>
    <property type="match status" value="1"/>
</dbReference>
<dbReference type="InterPro" id="IPR007280">
    <property type="entry name" value="Peptidase_C_arc/bac"/>
</dbReference>
<keyword evidence="4" id="KW-0862">Zinc</keyword>
<dbReference type="NCBIfam" id="NF038127">
    <property type="entry name" value="FDP_fam"/>
    <property type="match status" value="1"/>
</dbReference>
<dbReference type="GO" id="GO:0004553">
    <property type="term" value="F:hydrolase activity, hydrolyzing O-glycosyl compounds"/>
    <property type="evidence" value="ECO:0007669"/>
    <property type="project" value="InterPro"/>
</dbReference>
<dbReference type="Pfam" id="PF17963">
    <property type="entry name" value="Big_9"/>
    <property type="match status" value="4"/>
</dbReference>
<keyword evidence="9" id="KW-1185">Reference proteome</keyword>
<keyword evidence="2" id="KW-0479">Metal-binding</keyword>
<dbReference type="GO" id="GO:0031012">
    <property type="term" value="C:extracellular matrix"/>
    <property type="evidence" value="ECO:0007669"/>
    <property type="project" value="InterPro"/>
</dbReference>